<evidence type="ECO:0000313" key="2">
    <source>
        <dbReference type="EMBL" id="MBP1900810.1"/>
    </source>
</evidence>
<dbReference type="RefSeq" id="WP_209543950.1">
    <property type="nucleotide sequence ID" value="NZ_BAAADX010000010.1"/>
</dbReference>
<dbReference type="OrthoDB" id="39107at2157"/>
<evidence type="ECO:0000313" key="3">
    <source>
        <dbReference type="Proteomes" id="UP000770586"/>
    </source>
</evidence>
<evidence type="ECO:0000256" key="1">
    <source>
        <dbReference type="SAM" id="MobiDB-lite"/>
    </source>
</evidence>
<accession>A0A8J7UMM4</accession>
<comment type="caution">
    <text evidence="2">The sequence shown here is derived from an EMBL/GenBank/DDBJ whole genome shotgun (WGS) entry which is preliminary data.</text>
</comment>
<dbReference type="CDD" id="cd01983">
    <property type="entry name" value="SIMIBI"/>
    <property type="match status" value="1"/>
</dbReference>
<dbReference type="EMBL" id="JAGGKE010000001">
    <property type="protein sequence ID" value="MBP1900810.1"/>
    <property type="molecule type" value="Genomic_DNA"/>
</dbReference>
<reference evidence="2 3" key="1">
    <citation type="submission" date="2021-03" db="EMBL/GenBank/DDBJ databases">
        <title>Genomic Encyclopedia of Type Strains, Phase IV (KMG-IV): sequencing the most valuable type-strain genomes for metagenomic binning, comparative biology and taxonomic classification.</title>
        <authorList>
            <person name="Goeker M."/>
        </authorList>
    </citation>
    <scope>NUCLEOTIDE SEQUENCE [LARGE SCALE GENOMIC DNA]</scope>
    <source>
        <strain evidence="2 3">DSM 12287</strain>
    </source>
</reference>
<protein>
    <submittedName>
        <fullName evidence="2">Putative P-loop ATPase/GTPase</fullName>
    </submittedName>
</protein>
<proteinExistence type="predicted"/>
<feature type="region of interest" description="Disordered" evidence="1">
    <location>
        <begin position="81"/>
        <end position="118"/>
    </location>
</feature>
<name>A0A8J7UMM4_9EURY</name>
<dbReference type="AlphaFoldDB" id="A0A8J7UMM4"/>
<dbReference type="Proteomes" id="UP000770586">
    <property type="component" value="Unassembled WGS sequence"/>
</dbReference>
<keyword evidence="3" id="KW-1185">Reference proteome</keyword>
<gene>
    <name evidence="2" type="ORF">J2744_000462</name>
</gene>
<sequence length="308" mass="32526">MTGEPSDPPVYLVAGGARVDAGKTTFSAGLVAHLAERAGDAVGVKPRAGNDYWFDHDDYRVATDSARLYGKDARALAAANTRTLETADESPSSPSPSPSAVTPESINPVHRLWRPTPGRTGILGDADRTFLCDRVTTASGTRFVVNGAAEGAGLLPDDLVERLPLADATRVREVPDFNEVMAEAHLPAIERLAARVARTPVPVVVESYADVAGTLPRDGPVAPDAVAVVDPGRARIYAGDRYAKAREVAAGSPREGSREEHVDAVTEMIEPLATVPLPALSGDVRGDPDRVATRYESAYETLVGAIEE</sequence>
<organism evidence="2 3">
    <name type="scientific">Halorubrum trapanicum</name>
    <dbReference type="NCBI Taxonomy" id="29284"/>
    <lineage>
        <taxon>Archaea</taxon>
        <taxon>Methanobacteriati</taxon>
        <taxon>Methanobacteriota</taxon>
        <taxon>Stenosarchaea group</taxon>
        <taxon>Halobacteria</taxon>
        <taxon>Halobacteriales</taxon>
        <taxon>Haloferacaceae</taxon>
        <taxon>Halorubrum</taxon>
    </lineage>
</organism>